<evidence type="ECO:0000256" key="3">
    <source>
        <dbReference type="ARBA" id="ARBA00022692"/>
    </source>
</evidence>
<sequence>MRVDKPSRLPLQLVQRNALAPQQWLSVPTVDRPIDWEDADPIEGVELPSGPLPLEELKEVFGRDIHQTPAAQLAYNWCLSLVQYRRLSGMLVDAGVAYPGDPNHPRISHQFGMKALEYLRATFPYDEETAAQRWAEREAQRLETELVERGEKIGIYQSVDAPDELQGTPEGRARYGPSGLDAIKAEYDKTPVEEYKPKFPQGEVQGGELEPVGKTGWLVRREKSEWLKKYEEKAAASDFKEDNVGSVMSTFSRIWPSALVVAAVLALVTIASQYYEPPSRAARLFPGTPPAAATIFTLIGINLTVFCLWRIPPLWRFMNTYFYIVPGYPRALSMVGAMFSHQSFTHLALNMGVLWFIGTRLHEDVGRANFLAIYLASGVVGSLASLSFFVALRAWAVYSLGSSGAGCGIVAALCLINPRQNLTPIFLPDVSIPISTTTLLALLVAGDVILLARRGVKSNIDHVGHIGGYIGGVLSWWVLKQRGDLGRRRSGADVAARRSFFPKGNKDHGGED</sequence>
<evidence type="ECO:0000256" key="5">
    <source>
        <dbReference type="ARBA" id="ARBA00022989"/>
    </source>
</evidence>
<name>A0A4U0WF32_9PEZI</name>
<feature type="transmembrane region" description="Helical" evidence="7">
    <location>
        <begin position="369"/>
        <end position="389"/>
    </location>
</feature>
<dbReference type="Pfam" id="PF01694">
    <property type="entry name" value="Rhomboid"/>
    <property type="match status" value="1"/>
</dbReference>
<dbReference type="GO" id="GO:0016020">
    <property type="term" value="C:membrane"/>
    <property type="evidence" value="ECO:0007669"/>
    <property type="project" value="UniProtKB-SubCell"/>
</dbReference>
<evidence type="ECO:0000256" key="7">
    <source>
        <dbReference type="SAM" id="Phobius"/>
    </source>
</evidence>
<feature type="transmembrane region" description="Helical" evidence="7">
    <location>
        <begin position="462"/>
        <end position="479"/>
    </location>
</feature>
<reference evidence="9 10" key="1">
    <citation type="submission" date="2017-03" db="EMBL/GenBank/DDBJ databases">
        <title>Genomes of endolithic fungi from Antarctica.</title>
        <authorList>
            <person name="Coleine C."/>
            <person name="Masonjones S."/>
            <person name="Stajich J.E."/>
        </authorList>
    </citation>
    <scope>NUCLEOTIDE SEQUENCE [LARGE SCALE GENOMIC DNA]</scope>
    <source>
        <strain evidence="9 10">CCFEE 5187</strain>
    </source>
</reference>
<feature type="transmembrane region" description="Helical" evidence="7">
    <location>
        <begin position="395"/>
        <end position="418"/>
    </location>
</feature>
<keyword evidence="4" id="KW-0378">Hydrolase</keyword>
<comment type="similarity">
    <text evidence="2">Belongs to the peptidase S54 family.</text>
</comment>
<dbReference type="AlphaFoldDB" id="A0A4U0WF32"/>
<comment type="caution">
    <text evidence="9">The sequence shown here is derived from an EMBL/GenBank/DDBJ whole genome shotgun (WGS) entry which is preliminary data.</text>
</comment>
<evidence type="ECO:0000256" key="4">
    <source>
        <dbReference type="ARBA" id="ARBA00022801"/>
    </source>
</evidence>
<dbReference type="STRING" id="331657.A0A4U0WF32"/>
<organism evidence="9 10">
    <name type="scientific">Cryomyces minteri</name>
    <dbReference type="NCBI Taxonomy" id="331657"/>
    <lineage>
        <taxon>Eukaryota</taxon>
        <taxon>Fungi</taxon>
        <taxon>Dikarya</taxon>
        <taxon>Ascomycota</taxon>
        <taxon>Pezizomycotina</taxon>
        <taxon>Dothideomycetes</taxon>
        <taxon>Dothideomycetes incertae sedis</taxon>
        <taxon>Cryomyces</taxon>
    </lineage>
</organism>
<dbReference type="EMBL" id="NAJN01001834">
    <property type="protein sequence ID" value="TKA60963.1"/>
    <property type="molecule type" value="Genomic_DNA"/>
</dbReference>
<evidence type="ECO:0000313" key="10">
    <source>
        <dbReference type="Proteomes" id="UP000308768"/>
    </source>
</evidence>
<proteinExistence type="inferred from homology"/>
<dbReference type="GO" id="GO:0006465">
    <property type="term" value="P:signal peptide processing"/>
    <property type="evidence" value="ECO:0007669"/>
    <property type="project" value="TreeGrafter"/>
</dbReference>
<feature type="transmembrane region" description="Helical" evidence="7">
    <location>
        <begin position="287"/>
        <end position="311"/>
    </location>
</feature>
<accession>A0A4U0WF32</accession>
<keyword evidence="5 7" id="KW-1133">Transmembrane helix</keyword>
<dbReference type="InterPro" id="IPR022764">
    <property type="entry name" value="Peptidase_S54_rhomboid_dom"/>
</dbReference>
<keyword evidence="10" id="KW-1185">Reference proteome</keyword>
<dbReference type="GO" id="GO:0004252">
    <property type="term" value="F:serine-type endopeptidase activity"/>
    <property type="evidence" value="ECO:0007669"/>
    <property type="project" value="InterPro"/>
</dbReference>
<feature type="transmembrane region" description="Helical" evidence="7">
    <location>
        <begin position="254"/>
        <end position="275"/>
    </location>
</feature>
<dbReference type="PANTHER" id="PTHR43731:SF14">
    <property type="entry name" value="PRESENILIN-ASSOCIATED RHOMBOID-LIKE PROTEIN, MITOCHONDRIAL"/>
    <property type="match status" value="1"/>
</dbReference>
<dbReference type="Gene3D" id="1.20.1540.10">
    <property type="entry name" value="Rhomboid-like"/>
    <property type="match status" value="1"/>
</dbReference>
<feature type="domain" description="Peptidase S54 rhomboid" evidence="8">
    <location>
        <begin position="333"/>
        <end position="480"/>
    </location>
</feature>
<dbReference type="PANTHER" id="PTHR43731">
    <property type="entry name" value="RHOMBOID PROTEASE"/>
    <property type="match status" value="1"/>
</dbReference>
<dbReference type="InterPro" id="IPR035952">
    <property type="entry name" value="Rhomboid-like_sf"/>
</dbReference>
<dbReference type="Proteomes" id="UP000308768">
    <property type="component" value="Unassembled WGS sequence"/>
</dbReference>
<gene>
    <name evidence="9" type="ORF">B0A49_08564</name>
</gene>
<feature type="transmembrane region" description="Helical" evidence="7">
    <location>
        <begin position="430"/>
        <end position="450"/>
    </location>
</feature>
<keyword evidence="6 7" id="KW-0472">Membrane</keyword>
<dbReference type="InterPro" id="IPR050925">
    <property type="entry name" value="Rhomboid_protease_S54"/>
</dbReference>
<dbReference type="OrthoDB" id="10260614at2759"/>
<evidence type="ECO:0000256" key="6">
    <source>
        <dbReference type="ARBA" id="ARBA00023136"/>
    </source>
</evidence>
<comment type="subcellular location">
    <subcellularLocation>
        <location evidence="1">Membrane</location>
        <topology evidence="1">Multi-pass membrane protein</topology>
    </subcellularLocation>
</comment>
<keyword evidence="3 7" id="KW-0812">Transmembrane</keyword>
<dbReference type="SUPFAM" id="SSF144091">
    <property type="entry name" value="Rhomboid-like"/>
    <property type="match status" value="1"/>
</dbReference>
<dbReference type="FunFam" id="1.20.1540.10:FF:000012">
    <property type="entry name" value="Rhomboid family protein"/>
    <property type="match status" value="1"/>
</dbReference>
<protein>
    <recommendedName>
        <fullName evidence="8">Peptidase S54 rhomboid domain-containing protein</fullName>
    </recommendedName>
</protein>
<evidence type="ECO:0000259" key="8">
    <source>
        <dbReference type="Pfam" id="PF01694"/>
    </source>
</evidence>
<evidence type="ECO:0000256" key="2">
    <source>
        <dbReference type="ARBA" id="ARBA00009045"/>
    </source>
</evidence>
<evidence type="ECO:0000313" key="9">
    <source>
        <dbReference type="EMBL" id="TKA60963.1"/>
    </source>
</evidence>
<evidence type="ECO:0000256" key="1">
    <source>
        <dbReference type="ARBA" id="ARBA00004141"/>
    </source>
</evidence>